<feature type="non-terminal residue" evidence="2">
    <location>
        <position position="1"/>
    </location>
</feature>
<accession>A0A7J6SA10</accession>
<sequence>DWNPMTDAQARERAWRIGQKNEVLIYRLIAMGTVEESMYKKQIFKHYLSQKILSDPRQRRAEYWSGLEELFRVPPEPPGWTPRGRGWIRDKYALTREQSHSLKSSPSPTPSPSEEGGSSEETAPNEGNEPSLEAQQLIGCIWDQDQIEEP</sequence>
<dbReference type="AlphaFoldDB" id="A0A7J6SA10"/>
<dbReference type="EMBL" id="JABANM010016230">
    <property type="protein sequence ID" value="KAF4729799.1"/>
    <property type="molecule type" value="Genomic_DNA"/>
</dbReference>
<comment type="caution">
    <text evidence="2">The sequence shown here is derived from an EMBL/GenBank/DDBJ whole genome shotgun (WGS) entry which is preliminary data.</text>
</comment>
<dbReference type="Gene3D" id="1.20.120.850">
    <property type="entry name" value="SWI2/SNF2 ATPases, N-terminal domain"/>
    <property type="match status" value="1"/>
</dbReference>
<dbReference type="SUPFAM" id="SSF52540">
    <property type="entry name" value="P-loop containing nucleoside triphosphate hydrolases"/>
    <property type="match status" value="1"/>
</dbReference>
<name>A0A7J6SA10_PEROL</name>
<organism evidence="2 3">
    <name type="scientific">Perkinsus olseni</name>
    <name type="common">Perkinsus atlanticus</name>
    <dbReference type="NCBI Taxonomy" id="32597"/>
    <lineage>
        <taxon>Eukaryota</taxon>
        <taxon>Sar</taxon>
        <taxon>Alveolata</taxon>
        <taxon>Perkinsozoa</taxon>
        <taxon>Perkinsea</taxon>
        <taxon>Perkinsida</taxon>
        <taxon>Perkinsidae</taxon>
        <taxon>Perkinsus</taxon>
    </lineage>
</organism>
<dbReference type="InterPro" id="IPR050496">
    <property type="entry name" value="SNF2_RAD54_helicase_repair"/>
</dbReference>
<dbReference type="PANTHER" id="PTHR45629">
    <property type="entry name" value="SNF2/RAD54 FAMILY MEMBER"/>
    <property type="match status" value="1"/>
</dbReference>
<evidence type="ECO:0000256" key="1">
    <source>
        <dbReference type="SAM" id="MobiDB-lite"/>
    </source>
</evidence>
<gene>
    <name evidence="2" type="ORF">FOZ62_012682</name>
</gene>
<proteinExistence type="predicted"/>
<dbReference type="GO" id="GO:0006283">
    <property type="term" value="P:transcription-coupled nucleotide-excision repair"/>
    <property type="evidence" value="ECO:0007669"/>
    <property type="project" value="TreeGrafter"/>
</dbReference>
<evidence type="ECO:0008006" key="4">
    <source>
        <dbReference type="Google" id="ProtNLM"/>
    </source>
</evidence>
<feature type="non-terminal residue" evidence="2">
    <location>
        <position position="150"/>
    </location>
</feature>
<dbReference type="PANTHER" id="PTHR45629:SF7">
    <property type="entry name" value="DNA EXCISION REPAIR PROTEIN ERCC-6-RELATED"/>
    <property type="match status" value="1"/>
</dbReference>
<dbReference type="InterPro" id="IPR027417">
    <property type="entry name" value="P-loop_NTPase"/>
</dbReference>
<dbReference type="GO" id="GO:0008094">
    <property type="term" value="F:ATP-dependent activity, acting on DNA"/>
    <property type="evidence" value="ECO:0007669"/>
    <property type="project" value="TreeGrafter"/>
</dbReference>
<evidence type="ECO:0000313" key="2">
    <source>
        <dbReference type="EMBL" id="KAF4729799.1"/>
    </source>
</evidence>
<dbReference type="GO" id="GO:0005634">
    <property type="term" value="C:nucleus"/>
    <property type="evidence" value="ECO:0007669"/>
    <property type="project" value="TreeGrafter"/>
</dbReference>
<feature type="compositionally biased region" description="Low complexity" evidence="1">
    <location>
        <begin position="112"/>
        <end position="122"/>
    </location>
</feature>
<reference evidence="2 3" key="1">
    <citation type="submission" date="2020-04" db="EMBL/GenBank/DDBJ databases">
        <title>Perkinsus olseni comparative genomics.</title>
        <authorList>
            <person name="Bogema D.R."/>
        </authorList>
    </citation>
    <scope>NUCLEOTIDE SEQUENCE [LARGE SCALE GENOMIC DNA]</scope>
    <source>
        <strain evidence="2">ATCC PRA-205</strain>
    </source>
</reference>
<dbReference type="Gene3D" id="3.40.50.300">
    <property type="entry name" value="P-loop containing nucleotide triphosphate hydrolases"/>
    <property type="match status" value="1"/>
</dbReference>
<feature type="region of interest" description="Disordered" evidence="1">
    <location>
        <begin position="97"/>
        <end position="150"/>
    </location>
</feature>
<evidence type="ECO:0000313" key="3">
    <source>
        <dbReference type="Proteomes" id="UP000574390"/>
    </source>
</evidence>
<protein>
    <recommendedName>
        <fullName evidence="4">Choline dehydrogenase 7</fullName>
    </recommendedName>
</protein>
<dbReference type="Proteomes" id="UP000574390">
    <property type="component" value="Unassembled WGS sequence"/>
</dbReference>